<proteinExistence type="predicted"/>
<organism evidence="2 3">
    <name type="scientific">Aurantimicrobium photophilum</name>
    <dbReference type="NCBI Taxonomy" id="1987356"/>
    <lineage>
        <taxon>Bacteria</taxon>
        <taxon>Bacillati</taxon>
        <taxon>Actinomycetota</taxon>
        <taxon>Actinomycetes</taxon>
        <taxon>Micrococcales</taxon>
        <taxon>Microbacteriaceae</taxon>
        <taxon>Aurantimicrobium</taxon>
    </lineage>
</organism>
<dbReference type="AlphaFoldDB" id="A0A2Z3RXE9"/>
<dbReference type="Proteomes" id="UP000246894">
    <property type="component" value="Chromosome"/>
</dbReference>
<dbReference type="InterPro" id="IPR021449">
    <property type="entry name" value="DUF3099"/>
</dbReference>
<feature type="transmembrane region" description="Helical" evidence="1">
    <location>
        <begin position="46"/>
        <end position="66"/>
    </location>
</feature>
<dbReference type="RefSeq" id="WP_110233411.1">
    <property type="nucleotide sequence ID" value="NZ_CP023994.1"/>
</dbReference>
<keyword evidence="1" id="KW-1133">Transmembrane helix</keyword>
<dbReference type="KEGG" id="aum:AURMO_00894"/>
<keyword evidence="3" id="KW-1185">Reference proteome</keyword>
<reference evidence="2 3" key="1">
    <citation type="submission" date="2017-10" db="EMBL/GenBank/DDBJ databases">
        <title>Genome of an Actinobacterium that displays light-enhanced growth.</title>
        <authorList>
            <person name="Maresca J.A."/>
            <person name="Hempel P."/>
            <person name="Shevchenko O."/>
            <person name="Miller K.J."/>
            <person name="Hahn M.W."/>
        </authorList>
    </citation>
    <scope>NUCLEOTIDE SEQUENCE [LARGE SCALE GENOMIC DNA]</scope>
    <source>
        <strain evidence="2 3">MWH-Mo1</strain>
    </source>
</reference>
<evidence type="ECO:0000313" key="2">
    <source>
        <dbReference type="EMBL" id="AWR21497.1"/>
    </source>
</evidence>
<keyword evidence="1" id="KW-0812">Transmembrane</keyword>
<protein>
    <recommendedName>
        <fullName evidence="4">DUF3099 domain-containing protein</fullName>
    </recommendedName>
</protein>
<evidence type="ECO:0000256" key="1">
    <source>
        <dbReference type="SAM" id="Phobius"/>
    </source>
</evidence>
<dbReference type="Pfam" id="PF11298">
    <property type="entry name" value="DUF3099"/>
    <property type="match status" value="1"/>
</dbReference>
<dbReference type="OrthoDB" id="4229919at2"/>
<dbReference type="EMBL" id="CP023994">
    <property type="protein sequence ID" value="AWR21497.1"/>
    <property type="molecule type" value="Genomic_DNA"/>
</dbReference>
<keyword evidence="1" id="KW-0472">Membrane</keyword>
<evidence type="ECO:0008006" key="4">
    <source>
        <dbReference type="Google" id="ProtNLM"/>
    </source>
</evidence>
<name>A0A2Z3RXE9_9MICO</name>
<gene>
    <name evidence="2" type="ORF">AURMO_00894</name>
</gene>
<accession>A0A2Z3RXE9</accession>
<evidence type="ECO:0000313" key="3">
    <source>
        <dbReference type="Proteomes" id="UP000246894"/>
    </source>
</evidence>
<sequence length="91" mass="10190">MKKQLQSATSLPLAPVDERRIRMIKYSIAMAIRMACIVAMLFVSGWWLVVCATGAIVLPYFAMIIANVKMAPQQGFVERPATIVLYQEKSN</sequence>